<evidence type="ECO:0000313" key="2">
    <source>
        <dbReference type="Proteomes" id="UP000777265"/>
    </source>
</evidence>
<gene>
    <name evidence="1" type="ORF">GXY80_02590</name>
</gene>
<dbReference type="AlphaFoldDB" id="A0A971M2W8"/>
<protein>
    <recommendedName>
        <fullName evidence="3">DUF2939 domain-containing protein</fullName>
    </recommendedName>
</protein>
<proteinExistence type="predicted"/>
<name>A0A971M2W8_9BACT</name>
<comment type="caution">
    <text evidence="1">The sequence shown here is derived from an EMBL/GenBank/DDBJ whole genome shotgun (WGS) entry which is preliminary data.</text>
</comment>
<sequence>MKHRLFVALGLIIAFLALGFLYIRETPHYSFYMLVLAIQRHDPDEAMKYIDIDSIADNLSTLLLGGTAADGTDKNGKKPSSLKTIIGKALPGMKESIRSSLHDAIASHNDDHRGSDSHAIEISNLDLKKIQQTSFRDLSVQRNKKTAFIRLKNLPGLKARMVKTRSGHWQIVEILPEAG</sequence>
<reference evidence="1" key="2">
    <citation type="submission" date="2020-01" db="EMBL/GenBank/DDBJ databases">
        <authorList>
            <person name="Campanaro S."/>
        </authorList>
    </citation>
    <scope>NUCLEOTIDE SEQUENCE</scope>
    <source>
        <strain evidence="1">AS06rmzACSIP_7</strain>
    </source>
</reference>
<evidence type="ECO:0000313" key="1">
    <source>
        <dbReference type="EMBL" id="NLW34357.1"/>
    </source>
</evidence>
<evidence type="ECO:0008006" key="3">
    <source>
        <dbReference type="Google" id="ProtNLM"/>
    </source>
</evidence>
<reference evidence="1" key="1">
    <citation type="journal article" date="2020" name="Biotechnol. Biofuels">
        <title>New insights from the biogas microbiome by comprehensive genome-resolved metagenomics of nearly 1600 species originating from multiple anaerobic digesters.</title>
        <authorList>
            <person name="Campanaro S."/>
            <person name="Treu L."/>
            <person name="Rodriguez-R L.M."/>
            <person name="Kovalovszki A."/>
            <person name="Ziels R.M."/>
            <person name="Maus I."/>
            <person name="Zhu X."/>
            <person name="Kougias P.G."/>
            <person name="Basile A."/>
            <person name="Luo G."/>
            <person name="Schluter A."/>
            <person name="Konstantinidis K.T."/>
            <person name="Angelidaki I."/>
        </authorList>
    </citation>
    <scope>NUCLEOTIDE SEQUENCE</scope>
    <source>
        <strain evidence="1">AS06rmzACSIP_7</strain>
    </source>
</reference>
<organism evidence="1 2">
    <name type="scientific">Syntrophorhabdus aromaticivorans</name>
    <dbReference type="NCBI Taxonomy" id="328301"/>
    <lineage>
        <taxon>Bacteria</taxon>
        <taxon>Pseudomonadati</taxon>
        <taxon>Thermodesulfobacteriota</taxon>
        <taxon>Syntrophorhabdia</taxon>
        <taxon>Syntrophorhabdales</taxon>
        <taxon>Syntrophorhabdaceae</taxon>
        <taxon>Syntrophorhabdus</taxon>
    </lineage>
</organism>
<dbReference type="Proteomes" id="UP000777265">
    <property type="component" value="Unassembled WGS sequence"/>
</dbReference>
<dbReference type="EMBL" id="JAAYEE010000041">
    <property type="protein sequence ID" value="NLW34357.1"/>
    <property type="molecule type" value="Genomic_DNA"/>
</dbReference>
<accession>A0A971M2W8</accession>